<dbReference type="EMBL" id="NUHO01000036">
    <property type="protein sequence ID" value="PGM94516.1"/>
    <property type="molecule type" value="Genomic_DNA"/>
</dbReference>
<dbReference type="PROSITE" id="PS50943">
    <property type="entry name" value="HTH_CROC1"/>
    <property type="match status" value="1"/>
</dbReference>
<organism evidence="2 3">
    <name type="scientific">Bacillus cereus</name>
    <dbReference type="NCBI Taxonomy" id="1396"/>
    <lineage>
        <taxon>Bacteria</taxon>
        <taxon>Bacillati</taxon>
        <taxon>Bacillota</taxon>
        <taxon>Bacilli</taxon>
        <taxon>Bacillales</taxon>
        <taxon>Bacillaceae</taxon>
        <taxon>Bacillus</taxon>
        <taxon>Bacillus cereus group</taxon>
    </lineage>
</organism>
<dbReference type="InterPro" id="IPR001387">
    <property type="entry name" value="Cro/C1-type_HTH"/>
</dbReference>
<feature type="domain" description="HTH cro/C1-type" evidence="1">
    <location>
        <begin position="13"/>
        <end position="68"/>
    </location>
</feature>
<dbReference type="Gene3D" id="1.10.260.40">
    <property type="entry name" value="lambda repressor-like DNA-binding domains"/>
    <property type="match status" value="1"/>
</dbReference>
<dbReference type="InterPro" id="IPR050077">
    <property type="entry name" value="LexA_repressor"/>
</dbReference>
<dbReference type="Pfam" id="PF01381">
    <property type="entry name" value="HTH_3"/>
    <property type="match status" value="1"/>
</dbReference>
<keyword evidence="2" id="KW-0238">DNA-binding</keyword>
<name>A0A2B9E432_BACCE</name>
<gene>
    <name evidence="2" type="ORF">CN958_10650</name>
</gene>
<reference evidence="2 3" key="1">
    <citation type="submission" date="2017-09" db="EMBL/GenBank/DDBJ databases">
        <title>Large-scale bioinformatics analysis of Bacillus genomes uncovers conserved roles of natural products in bacterial physiology.</title>
        <authorList>
            <consortium name="Agbiome Team Llc"/>
            <person name="Bleich R.M."/>
            <person name="Grubbs K.J."/>
            <person name="Santa Maria K.C."/>
            <person name="Allen S.E."/>
            <person name="Farag S."/>
            <person name="Shank E.A."/>
            <person name="Bowers A."/>
        </authorList>
    </citation>
    <scope>NUCLEOTIDE SEQUENCE [LARGE SCALE GENOMIC DNA]</scope>
    <source>
        <strain evidence="2 3">AFS053130</strain>
    </source>
</reference>
<dbReference type="AlphaFoldDB" id="A0A2B9E432"/>
<dbReference type="Proteomes" id="UP000222054">
    <property type="component" value="Unassembled WGS sequence"/>
</dbReference>
<dbReference type="SUPFAM" id="SSF47413">
    <property type="entry name" value="lambda repressor-like DNA-binding domains"/>
    <property type="match status" value="1"/>
</dbReference>
<evidence type="ECO:0000313" key="3">
    <source>
        <dbReference type="Proteomes" id="UP000222054"/>
    </source>
</evidence>
<dbReference type="InterPro" id="IPR039418">
    <property type="entry name" value="LexA-like"/>
</dbReference>
<accession>A0A2B9E432</accession>
<dbReference type="InterPro" id="IPR010982">
    <property type="entry name" value="Lambda_DNA-bd_dom_sf"/>
</dbReference>
<dbReference type="RefSeq" id="WP_098776832.1">
    <property type="nucleotide sequence ID" value="NZ_NUHO01000036.1"/>
</dbReference>
<protein>
    <submittedName>
        <fullName evidence="2">DNA-binding protein</fullName>
    </submittedName>
</protein>
<dbReference type="Gene3D" id="2.10.109.10">
    <property type="entry name" value="Umud Fragment, subunit A"/>
    <property type="match status" value="1"/>
</dbReference>
<dbReference type="CDD" id="cd00093">
    <property type="entry name" value="HTH_XRE"/>
    <property type="match status" value="1"/>
</dbReference>
<dbReference type="PANTHER" id="PTHR33516">
    <property type="entry name" value="LEXA REPRESSOR"/>
    <property type="match status" value="1"/>
</dbReference>
<dbReference type="Pfam" id="PF00717">
    <property type="entry name" value="Peptidase_S24"/>
    <property type="match status" value="1"/>
</dbReference>
<dbReference type="CDD" id="cd06529">
    <property type="entry name" value="S24_LexA-like"/>
    <property type="match status" value="1"/>
</dbReference>
<dbReference type="InterPro" id="IPR036286">
    <property type="entry name" value="LexA/Signal_pep-like_sf"/>
</dbReference>
<dbReference type="PANTHER" id="PTHR33516:SF2">
    <property type="entry name" value="LEXA REPRESSOR-RELATED"/>
    <property type="match status" value="1"/>
</dbReference>
<evidence type="ECO:0000313" key="2">
    <source>
        <dbReference type="EMBL" id="PGM94516.1"/>
    </source>
</evidence>
<evidence type="ECO:0000259" key="1">
    <source>
        <dbReference type="PROSITE" id="PS50943"/>
    </source>
</evidence>
<comment type="caution">
    <text evidence="2">The sequence shown here is derived from an EMBL/GenBank/DDBJ whole genome shotgun (WGS) entry which is preliminary data.</text>
</comment>
<dbReference type="InterPro" id="IPR015927">
    <property type="entry name" value="Peptidase_S24_S26A/B/C"/>
</dbReference>
<dbReference type="SMART" id="SM00530">
    <property type="entry name" value="HTH_XRE"/>
    <property type="match status" value="1"/>
</dbReference>
<dbReference type="SUPFAM" id="SSF51306">
    <property type="entry name" value="LexA/Signal peptidase"/>
    <property type="match status" value="1"/>
</dbReference>
<dbReference type="GO" id="GO:0003677">
    <property type="term" value="F:DNA binding"/>
    <property type="evidence" value="ECO:0007669"/>
    <property type="project" value="UniProtKB-KW"/>
</dbReference>
<proteinExistence type="predicted"/>
<sequence length="223" mass="25370">MNEIKEKHFKYNLKFLRKSNKLTQKQLAIILEVNQSSISEWEKGLKEPATFGVVKIIADLFKVTVDDLFFTDLTLEKTRIAHEKKQHLCKSDKVRVLGKIAAGIPIEAIDEYIDEICLPYPTKGEIFALQVSGDSMDKIVPDGYYAVLRKQEYAENGQIVSVLINGNDATLKKIYIFPNSIVLVPCSSNENHKEQMYSTDKGDEIQILGKYLYCVSPSWDDSE</sequence>